<keyword evidence="8 10" id="KW-0675">Receptor</keyword>
<keyword evidence="3 10" id="KW-0716">Sensory transduction</keyword>
<organism evidence="11 12">
    <name type="scientific">Cardiocondyla obscurior</name>
    <dbReference type="NCBI Taxonomy" id="286306"/>
    <lineage>
        <taxon>Eukaryota</taxon>
        <taxon>Metazoa</taxon>
        <taxon>Ecdysozoa</taxon>
        <taxon>Arthropoda</taxon>
        <taxon>Hexapoda</taxon>
        <taxon>Insecta</taxon>
        <taxon>Pterygota</taxon>
        <taxon>Neoptera</taxon>
        <taxon>Endopterygota</taxon>
        <taxon>Hymenoptera</taxon>
        <taxon>Apocrita</taxon>
        <taxon>Aculeata</taxon>
        <taxon>Formicoidea</taxon>
        <taxon>Formicidae</taxon>
        <taxon>Myrmicinae</taxon>
        <taxon>Cardiocondyla</taxon>
    </lineage>
</organism>
<dbReference type="GO" id="GO:0007165">
    <property type="term" value="P:signal transduction"/>
    <property type="evidence" value="ECO:0007669"/>
    <property type="project" value="UniProtKB-KW"/>
</dbReference>
<feature type="transmembrane region" description="Helical" evidence="10">
    <location>
        <begin position="36"/>
        <end position="57"/>
    </location>
</feature>
<protein>
    <recommendedName>
        <fullName evidence="10">Odorant receptor</fullName>
    </recommendedName>
</protein>
<dbReference type="AlphaFoldDB" id="A0AAW2FHZ2"/>
<feature type="transmembrane region" description="Helical" evidence="10">
    <location>
        <begin position="305"/>
        <end position="325"/>
    </location>
</feature>
<dbReference type="PANTHER" id="PTHR21137:SF35">
    <property type="entry name" value="ODORANT RECEPTOR 19A-RELATED"/>
    <property type="match status" value="1"/>
</dbReference>
<gene>
    <name evidence="11" type="ORF">PUN28_011736</name>
</gene>
<evidence type="ECO:0000256" key="5">
    <source>
        <dbReference type="ARBA" id="ARBA00022725"/>
    </source>
</evidence>
<dbReference type="GO" id="GO:0004984">
    <property type="term" value="F:olfactory receptor activity"/>
    <property type="evidence" value="ECO:0007669"/>
    <property type="project" value="InterPro"/>
</dbReference>
<dbReference type="EMBL" id="JADYXP020000011">
    <property type="protein sequence ID" value="KAL0114634.1"/>
    <property type="molecule type" value="Genomic_DNA"/>
</dbReference>
<comment type="subcellular location">
    <subcellularLocation>
        <location evidence="1 10">Cell membrane</location>
        <topology evidence="1 10">Multi-pass membrane protein</topology>
    </subcellularLocation>
</comment>
<feature type="transmembrane region" description="Helical" evidence="10">
    <location>
        <begin position="69"/>
        <end position="87"/>
    </location>
</feature>
<keyword evidence="2" id="KW-1003">Cell membrane</keyword>
<comment type="caution">
    <text evidence="10">Lacks conserved residue(s) required for the propagation of feature annotation.</text>
</comment>
<evidence type="ECO:0000256" key="4">
    <source>
        <dbReference type="ARBA" id="ARBA00022692"/>
    </source>
</evidence>
<accession>A0AAW2FHZ2</accession>
<evidence type="ECO:0000256" key="8">
    <source>
        <dbReference type="ARBA" id="ARBA00023170"/>
    </source>
</evidence>
<evidence type="ECO:0000256" key="9">
    <source>
        <dbReference type="ARBA" id="ARBA00023224"/>
    </source>
</evidence>
<keyword evidence="7 10" id="KW-0472">Membrane</keyword>
<sequence>MDFQSVNPLNVRINLISGNLFPMTTDNTRFPVVWKIYSAFVWFVISVIVIGYFFGLVNVSKRKAISDGMIGTVFIVEVFFMVARIHMRKNLVLQLIQNMNEILRVQDETMRRTVIKSLKLMHSPFKFYWLSGAVTAIIWIIVPVGTVFKRNFFFYEDYRLPFAISKQPFSTEIFLIGNLLLVFCSVYVLIKKAAVDIYMLNFVMLMTAQYQYISLKLKEVLRKEYSPNKLDETKRTNYSEIDFERKMEIKRICRHHSTVIRMSAMLKELLSLSFSLIYVNNILRFSFVGVMLLNTALLKTVIERIAMVCFACGELIQFFILCFNVQKLLDASREITDRGFHENWYQSRPTIKHTFMLLMLSNKLTCKLASFENFSISLPSFMTVMNQAYSIALLCLKIVKK</sequence>
<dbReference type="GO" id="GO:0005886">
    <property type="term" value="C:plasma membrane"/>
    <property type="evidence" value="ECO:0007669"/>
    <property type="project" value="UniProtKB-SubCell"/>
</dbReference>
<reference evidence="11 12" key="1">
    <citation type="submission" date="2023-03" db="EMBL/GenBank/DDBJ databases">
        <title>High recombination rates correlate with genetic variation in Cardiocondyla obscurior ants.</title>
        <authorList>
            <person name="Errbii M."/>
        </authorList>
    </citation>
    <scope>NUCLEOTIDE SEQUENCE [LARGE SCALE GENOMIC DNA]</scope>
    <source>
        <strain evidence="11">Alpha-2009</strain>
        <tissue evidence="11">Whole body</tissue>
    </source>
</reference>
<feature type="transmembrane region" description="Helical" evidence="10">
    <location>
        <begin position="169"/>
        <end position="190"/>
    </location>
</feature>
<keyword evidence="5 10" id="KW-0552">Olfaction</keyword>
<evidence type="ECO:0000256" key="7">
    <source>
        <dbReference type="ARBA" id="ARBA00023136"/>
    </source>
</evidence>
<evidence type="ECO:0000256" key="2">
    <source>
        <dbReference type="ARBA" id="ARBA00022475"/>
    </source>
</evidence>
<keyword evidence="9 10" id="KW-0807">Transducer</keyword>
<dbReference type="InterPro" id="IPR004117">
    <property type="entry name" value="7tm6_olfct_rcpt"/>
</dbReference>
<keyword evidence="12" id="KW-1185">Reference proteome</keyword>
<keyword evidence="4 10" id="KW-0812">Transmembrane</keyword>
<evidence type="ECO:0000256" key="3">
    <source>
        <dbReference type="ARBA" id="ARBA00022606"/>
    </source>
</evidence>
<name>A0AAW2FHZ2_9HYME</name>
<comment type="caution">
    <text evidence="11">The sequence shown here is derived from an EMBL/GenBank/DDBJ whole genome shotgun (WGS) entry which is preliminary data.</text>
</comment>
<comment type="similarity">
    <text evidence="10">Belongs to the insect chemoreceptor superfamily. Heteromeric odorant receptor channel (TC 1.A.69) family.</text>
</comment>
<evidence type="ECO:0000256" key="10">
    <source>
        <dbReference type="RuleBase" id="RU351113"/>
    </source>
</evidence>
<dbReference type="Pfam" id="PF02949">
    <property type="entry name" value="7tm_6"/>
    <property type="match status" value="1"/>
</dbReference>
<dbReference type="PANTHER" id="PTHR21137">
    <property type="entry name" value="ODORANT RECEPTOR"/>
    <property type="match status" value="1"/>
</dbReference>
<feature type="transmembrane region" description="Helical" evidence="10">
    <location>
        <begin position="127"/>
        <end position="148"/>
    </location>
</feature>
<keyword evidence="6 10" id="KW-1133">Transmembrane helix</keyword>
<evidence type="ECO:0000256" key="1">
    <source>
        <dbReference type="ARBA" id="ARBA00004651"/>
    </source>
</evidence>
<proteinExistence type="inferred from homology"/>
<dbReference type="GO" id="GO:0005549">
    <property type="term" value="F:odorant binding"/>
    <property type="evidence" value="ECO:0007669"/>
    <property type="project" value="InterPro"/>
</dbReference>
<evidence type="ECO:0000256" key="6">
    <source>
        <dbReference type="ARBA" id="ARBA00022989"/>
    </source>
</evidence>
<evidence type="ECO:0000313" key="12">
    <source>
        <dbReference type="Proteomes" id="UP001430953"/>
    </source>
</evidence>
<evidence type="ECO:0000313" key="11">
    <source>
        <dbReference type="EMBL" id="KAL0114634.1"/>
    </source>
</evidence>
<dbReference type="Proteomes" id="UP001430953">
    <property type="component" value="Unassembled WGS sequence"/>
</dbReference>
<feature type="transmembrane region" description="Helical" evidence="10">
    <location>
        <begin position="269"/>
        <end position="293"/>
    </location>
</feature>